<dbReference type="Pfam" id="PF00172">
    <property type="entry name" value="Zn_clus"/>
    <property type="match status" value="1"/>
</dbReference>
<dbReference type="PROSITE" id="PS00463">
    <property type="entry name" value="ZN2_CY6_FUNGAL_1"/>
    <property type="match status" value="1"/>
</dbReference>
<keyword evidence="1" id="KW-0539">Nucleus</keyword>
<dbReference type="InterPro" id="IPR036864">
    <property type="entry name" value="Zn2-C6_fun-type_DNA-bd_sf"/>
</dbReference>
<evidence type="ECO:0000256" key="1">
    <source>
        <dbReference type="ARBA" id="ARBA00023242"/>
    </source>
</evidence>
<evidence type="ECO:0000313" key="4">
    <source>
        <dbReference type="EMBL" id="KAL1635260.1"/>
    </source>
</evidence>
<accession>A0ABR3T6R7</accession>
<dbReference type="InterPro" id="IPR001138">
    <property type="entry name" value="Zn2Cys6_DnaBD"/>
</dbReference>
<dbReference type="PANTHER" id="PTHR31668">
    <property type="entry name" value="GLUCOSE TRANSPORT TRANSCRIPTION REGULATOR RGT1-RELATED-RELATED"/>
    <property type="match status" value="1"/>
</dbReference>
<dbReference type="CDD" id="cd12148">
    <property type="entry name" value="fungal_TF_MHR"/>
    <property type="match status" value="1"/>
</dbReference>
<name>A0ABR3T6R7_9PEZI</name>
<dbReference type="CDD" id="cd00067">
    <property type="entry name" value="GAL4"/>
    <property type="match status" value="1"/>
</dbReference>
<dbReference type="PROSITE" id="PS50048">
    <property type="entry name" value="ZN2_CY6_FUNGAL_2"/>
    <property type="match status" value="1"/>
</dbReference>
<evidence type="ECO:0000256" key="2">
    <source>
        <dbReference type="SAM" id="MobiDB-lite"/>
    </source>
</evidence>
<dbReference type="InterPro" id="IPR050797">
    <property type="entry name" value="Carb_Metab_Trans_Reg"/>
</dbReference>
<comment type="caution">
    <text evidence="4">The sequence shown here is derived from an EMBL/GenBank/DDBJ whole genome shotgun (WGS) entry which is preliminary data.</text>
</comment>
<feature type="compositionally biased region" description="Low complexity" evidence="2">
    <location>
        <begin position="78"/>
        <end position="103"/>
    </location>
</feature>
<dbReference type="Proteomes" id="UP001521184">
    <property type="component" value="Unassembled WGS sequence"/>
</dbReference>
<dbReference type="SMART" id="SM00066">
    <property type="entry name" value="GAL4"/>
    <property type="match status" value="1"/>
</dbReference>
<protein>
    <recommendedName>
        <fullName evidence="3">Zn(2)-C6 fungal-type domain-containing protein</fullName>
    </recommendedName>
</protein>
<dbReference type="EMBL" id="JAKEKT020000118">
    <property type="protein sequence ID" value="KAL1635260.1"/>
    <property type="molecule type" value="Genomic_DNA"/>
</dbReference>
<dbReference type="Gene3D" id="4.10.240.10">
    <property type="entry name" value="Zn(2)-C6 fungal-type DNA-binding domain"/>
    <property type="match status" value="1"/>
</dbReference>
<organism evidence="4 5">
    <name type="scientific">Diplodia intermedia</name>
    <dbReference type="NCBI Taxonomy" id="856260"/>
    <lineage>
        <taxon>Eukaryota</taxon>
        <taxon>Fungi</taxon>
        <taxon>Dikarya</taxon>
        <taxon>Ascomycota</taxon>
        <taxon>Pezizomycotina</taxon>
        <taxon>Dothideomycetes</taxon>
        <taxon>Dothideomycetes incertae sedis</taxon>
        <taxon>Botryosphaeriales</taxon>
        <taxon>Botryosphaeriaceae</taxon>
        <taxon>Diplodia</taxon>
    </lineage>
</organism>
<gene>
    <name evidence="4" type="ORF">SLS58_010336</name>
</gene>
<evidence type="ECO:0000313" key="5">
    <source>
        <dbReference type="Proteomes" id="UP001521184"/>
    </source>
</evidence>
<reference evidence="4 5" key="1">
    <citation type="journal article" date="2023" name="Plant Dis.">
        <title>First Report of Diplodia intermedia Causing Canker and Dieback Diseases on Apple Trees in Canada.</title>
        <authorList>
            <person name="Ellouze W."/>
            <person name="Ilyukhin E."/>
            <person name="Sulman M."/>
            <person name="Ali S."/>
        </authorList>
    </citation>
    <scope>NUCLEOTIDE SEQUENCE [LARGE SCALE GENOMIC DNA]</scope>
    <source>
        <strain evidence="4 5">M45-28</strain>
    </source>
</reference>
<proteinExistence type="predicted"/>
<feature type="domain" description="Zn(2)-C6 fungal-type" evidence="3">
    <location>
        <begin position="15"/>
        <end position="44"/>
    </location>
</feature>
<keyword evidence="5" id="KW-1185">Reference proteome</keyword>
<feature type="compositionally biased region" description="Polar residues" evidence="2">
    <location>
        <begin position="66"/>
        <end position="77"/>
    </location>
</feature>
<sequence>MDPAAAANQRRSQQACDACRRRKVRCNGQPRCQQCSHLNLKCIYTSPTRGSSRKHAQGRGAVIQSYRKSTSKSHSPNTPLEVAPAPTPAPTSALSPTSATTLAISRPSATGHPDPSFFLDLLPEYLSDVYPVSPVVTEADVHACVQRMHTDDEAISFLYIFAAVTINLARVDFLQCMPGIREQIATLVQRCFDHRPRFHLAHKPTPLAVMTSIFIEICLMGLQQTDLALLHLREAQSLVKMMHVDDDSGAGPLSSLGAAERAKWQRAYWECFIHERFSALTDWEPVLLDPLPGPPAHDPSVSPAIQLGWNYIIQTFLLIDRQFVDYWRGGDRERIPSAWITAKHRQLDDERWPRAELAALPAMQQADILITRQWLRTMLWQMAISSMLLAIDVPPAEPLQLPPPPPSSCALEDGGGGPVDDIASSTPPPTNLSLTMPLRLSSELRLCITHLSPQAVGIHGSGILHKLFEITNSILDVVINLPQAPTEDTLQRVDDVLFLKTFLFSFPRIDPKHKRILNQKFEKIKELYPGMEEIQMLVASPLSTVASWGE</sequence>
<dbReference type="SUPFAM" id="SSF57701">
    <property type="entry name" value="Zn2/Cys6 DNA-binding domain"/>
    <property type="match status" value="1"/>
</dbReference>
<feature type="region of interest" description="Disordered" evidence="2">
    <location>
        <begin position="47"/>
        <end position="109"/>
    </location>
</feature>
<evidence type="ECO:0000259" key="3">
    <source>
        <dbReference type="PROSITE" id="PS50048"/>
    </source>
</evidence>
<feature type="region of interest" description="Disordered" evidence="2">
    <location>
        <begin position="399"/>
        <end position="418"/>
    </location>
</feature>
<dbReference type="PANTHER" id="PTHR31668:SF24">
    <property type="entry name" value="TRANSCRIPTION FACTOR, PUTATIVE-RELATED"/>
    <property type="match status" value="1"/>
</dbReference>